<evidence type="ECO:0000256" key="3">
    <source>
        <dbReference type="ARBA" id="ARBA00022643"/>
    </source>
</evidence>
<dbReference type="AlphaFoldDB" id="A0A388SHF5"/>
<accession>A0A388SHF5</accession>
<feature type="binding site" evidence="7">
    <location>
        <position position="203"/>
    </location>
    <ligand>
        <name>glyoxylate</name>
        <dbReference type="ChEBI" id="CHEBI:36655"/>
    </ligand>
</feature>
<evidence type="ECO:0000256" key="8">
    <source>
        <dbReference type="SAM" id="SignalP"/>
    </source>
</evidence>
<reference evidence="10 11" key="1">
    <citation type="journal article" date="2018" name="Int. J. Syst. Evol. Microbiol.">
        <title>Mesosutterella multiformis gen. nov., sp. nov., a member of the family Sutterellaceae and Sutterella megalosphaeroides sp. nov., isolated from human faeces.</title>
        <authorList>
            <person name="Sakamoto M."/>
            <person name="Ikeyama N."/>
            <person name="Kunihiro T."/>
            <person name="Iino T."/>
            <person name="Yuki M."/>
            <person name="Ohkuma M."/>
        </authorList>
    </citation>
    <scope>NUCLEOTIDE SEQUENCE [LARGE SCALE GENOMIC DNA]</scope>
    <source>
        <strain evidence="10 11">4NBBH2</strain>
    </source>
</reference>
<dbReference type="GO" id="GO:0010181">
    <property type="term" value="F:FMN binding"/>
    <property type="evidence" value="ECO:0007669"/>
    <property type="project" value="InterPro"/>
</dbReference>
<accession>A0A401LMI0</accession>
<dbReference type="CDD" id="cd02809">
    <property type="entry name" value="alpha_hydroxyacid_oxid_FMN"/>
    <property type="match status" value="1"/>
</dbReference>
<dbReference type="RefSeq" id="WP_200832724.1">
    <property type="nucleotide sequence ID" value="NZ_BGZJ01000001.1"/>
</dbReference>
<sequence>MSTIDLNRRGLFKAGAVIAAASTISSIPVVAQAAEEPEKKIRPLTGKNLKMKDVLDRAREMMMPRCYVCAECNGRGPCIGQVPGFGGMGANRSFQANYDALAAIRLNGRVVHGVHVPDTSFDFFGNKLSMPVMAAPTGGTTYNMGGHLTEAEFVTAICGGCTAAGTLGAVADGIGDPLNVFEERLQTLKSKGFKAIVGLKPRRQQDIIERMKIAANAGVVAFTIDLDSAGRAARATKGQTVEPKTPEQLRELVKASPLPLFFKGILTTDEALLCLNAGAAGIVVSNHGGRVLADEPGTAEVLPAIADAIHGRCMILVDGCVKRGTDVEKYIALGADACLAGRHFVRGAHGALADGVELFANTIRNELAVAMTLTGAAKVKDINRKMIRMTTPPPLAFGVPA</sequence>
<dbReference type="SUPFAM" id="SSF51395">
    <property type="entry name" value="FMN-linked oxidoreductases"/>
    <property type="match status" value="1"/>
</dbReference>
<dbReference type="Proteomes" id="UP000266091">
    <property type="component" value="Unassembled WGS sequence"/>
</dbReference>
<feature type="binding site" evidence="7">
    <location>
        <position position="290"/>
    </location>
    <ligand>
        <name>glyoxylate</name>
        <dbReference type="ChEBI" id="CHEBI:36655"/>
    </ligand>
</feature>
<dbReference type="PROSITE" id="PS51318">
    <property type="entry name" value="TAT"/>
    <property type="match status" value="1"/>
</dbReference>
<evidence type="ECO:0000256" key="7">
    <source>
        <dbReference type="PIRSR" id="PIRSR000138-2"/>
    </source>
</evidence>
<dbReference type="InterPro" id="IPR013785">
    <property type="entry name" value="Aldolase_TIM"/>
</dbReference>
<feature type="binding site" evidence="7">
    <location>
        <position position="263"/>
    </location>
    <ligand>
        <name>glyoxylate</name>
        <dbReference type="ChEBI" id="CHEBI:36655"/>
    </ligand>
</feature>
<dbReference type="InterPro" id="IPR012133">
    <property type="entry name" value="Alpha-hydoxy_acid_DH_FMN"/>
</dbReference>
<dbReference type="PROSITE" id="PS51349">
    <property type="entry name" value="FMN_HYDROXY_ACID_DH_2"/>
    <property type="match status" value="1"/>
</dbReference>
<keyword evidence="11" id="KW-1185">Reference proteome</keyword>
<evidence type="ECO:0000256" key="1">
    <source>
        <dbReference type="ARBA" id="ARBA00001917"/>
    </source>
</evidence>
<feature type="binding site" evidence="7">
    <location>
        <position position="285"/>
    </location>
    <ligand>
        <name>FMN</name>
        <dbReference type="ChEBI" id="CHEBI:58210"/>
    </ligand>
</feature>
<organism evidence="10 11">
    <name type="scientific">Mesosutterella multiformis</name>
    <dbReference type="NCBI Taxonomy" id="2259133"/>
    <lineage>
        <taxon>Bacteria</taxon>
        <taxon>Pseudomonadati</taxon>
        <taxon>Pseudomonadota</taxon>
        <taxon>Betaproteobacteria</taxon>
        <taxon>Burkholderiales</taxon>
        <taxon>Sutterellaceae</taxon>
        <taxon>Mesosutterella</taxon>
    </lineage>
</organism>
<feature type="signal peptide" evidence="8">
    <location>
        <begin position="1"/>
        <end position="33"/>
    </location>
</feature>
<keyword evidence="8" id="KW-0732">Signal</keyword>
<keyword evidence="3 7" id="KW-0288">FMN</keyword>
<feature type="binding site" evidence="7">
    <location>
        <begin position="341"/>
        <end position="342"/>
    </location>
    <ligand>
        <name>FMN</name>
        <dbReference type="ChEBI" id="CHEBI:58210"/>
    </ligand>
</feature>
<dbReference type="GO" id="GO:0016491">
    <property type="term" value="F:oxidoreductase activity"/>
    <property type="evidence" value="ECO:0007669"/>
    <property type="project" value="UniProtKB-KW"/>
</dbReference>
<feature type="chain" id="PRO_5030071324" evidence="8">
    <location>
        <begin position="34"/>
        <end position="401"/>
    </location>
</feature>
<evidence type="ECO:0000256" key="2">
    <source>
        <dbReference type="ARBA" id="ARBA00022630"/>
    </source>
</evidence>
<name>A0A388SHF5_9BURK</name>
<dbReference type="Gene3D" id="3.20.20.70">
    <property type="entry name" value="Aldolase class I"/>
    <property type="match status" value="1"/>
</dbReference>
<gene>
    <name evidence="10" type="ORF">MESMUL_14680</name>
</gene>
<evidence type="ECO:0000256" key="6">
    <source>
        <dbReference type="PIRSR" id="PIRSR000138-1"/>
    </source>
</evidence>
<feature type="active site" description="Proton acceptor" evidence="6">
    <location>
        <position position="287"/>
    </location>
</feature>
<dbReference type="EMBL" id="BGZJ01000001">
    <property type="protein sequence ID" value="GBO94114.1"/>
    <property type="molecule type" value="Genomic_DNA"/>
</dbReference>
<dbReference type="InterPro" id="IPR037396">
    <property type="entry name" value="FMN_HAD"/>
</dbReference>
<feature type="binding site" evidence="7">
    <location>
        <position position="287"/>
    </location>
    <ligand>
        <name>glyoxylate</name>
        <dbReference type="ChEBI" id="CHEBI:36655"/>
    </ligand>
</feature>
<dbReference type="InterPro" id="IPR000262">
    <property type="entry name" value="FMN-dep_DH"/>
</dbReference>
<evidence type="ECO:0000256" key="5">
    <source>
        <dbReference type="ARBA" id="ARBA00024042"/>
    </source>
</evidence>
<dbReference type="Pfam" id="PF01070">
    <property type="entry name" value="FMN_dh"/>
    <property type="match status" value="2"/>
</dbReference>
<comment type="cofactor">
    <cofactor evidence="1">
        <name>FMN</name>
        <dbReference type="ChEBI" id="CHEBI:58210"/>
    </cofactor>
</comment>
<keyword evidence="2 7" id="KW-0285">Flavoprotein</keyword>
<dbReference type="PIRSF" id="PIRSF000138">
    <property type="entry name" value="Al-hdrx_acd_dh"/>
    <property type="match status" value="1"/>
</dbReference>
<evidence type="ECO:0000313" key="10">
    <source>
        <dbReference type="EMBL" id="GBO94114.1"/>
    </source>
</evidence>
<feature type="domain" description="FMN hydroxy acid dehydrogenase" evidence="9">
    <location>
        <begin position="86"/>
        <end position="392"/>
    </location>
</feature>
<dbReference type="PANTHER" id="PTHR10578:SF107">
    <property type="entry name" value="2-HYDROXYACID OXIDASE 1"/>
    <property type="match status" value="1"/>
</dbReference>
<keyword evidence="4" id="KW-0560">Oxidoreductase</keyword>
<evidence type="ECO:0000259" key="9">
    <source>
        <dbReference type="PROSITE" id="PS51349"/>
    </source>
</evidence>
<dbReference type="PANTHER" id="PTHR10578">
    <property type="entry name" value="S -2-HYDROXY-ACID OXIDASE-RELATED"/>
    <property type="match status" value="1"/>
</dbReference>
<evidence type="ECO:0000313" key="11">
    <source>
        <dbReference type="Proteomes" id="UP000266091"/>
    </source>
</evidence>
<protein>
    <submittedName>
        <fullName evidence="10">Alpha-hydroxy-acid oxidizing enzyme</fullName>
    </submittedName>
</protein>
<proteinExistence type="inferred from homology"/>
<comment type="similarity">
    <text evidence="5">Belongs to the FMN-dependent alpha-hydroxy acid dehydrogenase family.</text>
</comment>
<evidence type="ECO:0000256" key="4">
    <source>
        <dbReference type="ARBA" id="ARBA00023002"/>
    </source>
</evidence>
<comment type="caution">
    <text evidence="10">The sequence shown here is derived from an EMBL/GenBank/DDBJ whole genome shotgun (WGS) entry which is preliminary data.</text>
</comment>
<dbReference type="InterPro" id="IPR006311">
    <property type="entry name" value="TAT_signal"/>
</dbReference>
<feature type="binding site" evidence="7">
    <location>
        <begin position="136"/>
        <end position="138"/>
    </location>
    <ligand>
        <name>FMN</name>
        <dbReference type="ChEBI" id="CHEBI:58210"/>
    </ligand>
</feature>